<gene>
    <name evidence="2" type="ORF">BDZ83DRAFT_408150</name>
</gene>
<feature type="region of interest" description="Disordered" evidence="1">
    <location>
        <begin position="137"/>
        <end position="180"/>
    </location>
</feature>
<evidence type="ECO:0000256" key="1">
    <source>
        <dbReference type="SAM" id="MobiDB-lite"/>
    </source>
</evidence>
<protein>
    <submittedName>
        <fullName evidence="2">Uncharacterized protein</fullName>
    </submittedName>
</protein>
<dbReference type="EMBL" id="JAHMHS010000072">
    <property type="protein sequence ID" value="KAK1722904.1"/>
    <property type="molecule type" value="Genomic_DNA"/>
</dbReference>
<dbReference type="Proteomes" id="UP001244207">
    <property type="component" value="Unassembled WGS sequence"/>
</dbReference>
<sequence>MGNQATQKSAWHSTRPVFHQVGTRCLHYPALNSYVTYVRLRHPGAGSQGLIVNLAPASPSRTCARLSGLTARNLFPIFELLNSSAELLQPTRKLARRYQKMNDSNPTPLTTVECQPTKEGVDDDVIYLGTYKVKDSHLTADHSQSKNGRNSRRPRDEITSNRSGRRKSHQKTTSPTSTLEIPAEMTYKHVKLGATKDSSQLRQAVYGFFDHTGRLRHRIESRRHTTIADLDPCLKPALISHDRIEYRSCFRGLSLRQVRKELRRHIARAHALDGEI</sequence>
<organism evidence="2 3">
    <name type="scientific">Glomerella acutata</name>
    <name type="common">Colletotrichum acutatum</name>
    <dbReference type="NCBI Taxonomy" id="27357"/>
    <lineage>
        <taxon>Eukaryota</taxon>
        <taxon>Fungi</taxon>
        <taxon>Dikarya</taxon>
        <taxon>Ascomycota</taxon>
        <taxon>Pezizomycotina</taxon>
        <taxon>Sordariomycetes</taxon>
        <taxon>Hypocreomycetidae</taxon>
        <taxon>Glomerellales</taxon>
        <taxon>Glomerellaceae</taxon>
        <taxon>Colletotrichum</taxon>
        <taxon>Colletotrichum acutatum species complex</taxon>
    </lineage>
</organism>
<dbReference type="AlphaFoldDB" id="A0AAD8UKP6"/>
<name>A0AAD8UKP6_GLOAC</name>
<keyword evidence="3" id="KW-1185">Reference proteome</keyword>
<dbReference type="RefSeq" id="XP_060362959.1">
    <property type="nucleotide sequence ID" value="XM_060502893.1"/>
</dbReference>
<comment type="caution">
    <text evidence="2">The sequence shown here is derived from an EMBL/GenBank/DDBJ whole genome shotgun (WGS) entry which is preliminary data.</text>
</comment>
<evidence type="ECO:0000313" key="3">
    <source>
        <dbReference type="Proteomes" id="UP001244207"/>
    </source>
</evidence>
<proteinExistence type="predicted"/>
<dbReference type="GeneID" id="85386792"/>
<accession>A0AAD8UKP6</accession>
<reference evidence="2" key="1">
    <citation type="submission" date="2021-12" db="EMBL/GenBank/DDBJ databases">
        <title>Comparative genomics, transcriptomics and evolutionary studies reveal genomic signatures of adaptation to plant cell wall in hemibiotrophic fungi.</title>
        <authorList>
            <consortium name="DOE Joint Genome Institute"/>
            <person name="Baroncelli R."/>
            <person name="Diaz J.F."/>
            <person name="Benocci T."/>
            <person name="Peng M."/>
            <person name="Battaglia E."/>
            <person name="Haridas S."/>
            <person name="Andreopoulos W."/>
            <person name="Labutti K."/>
            <person name="Pangilinan J."/>
            <person name="Floch G.L."/>
            <person name="Makela M.R."/>
            <person name="Henrissat B."/>
            <person name="Grigoriev I.V."/>
            <person name="Crouch J.A."/>
            <person name="De Vries R.P."/>
            <person name="Sukno S.A."/>
            <person name="Thon M.R."/>
        </authorList>
    </citation>
    <scope>NUCLEOTIDE SEQUENCE</scope>
    <source>
        <strain evidence="2">CBS 112980</strain>
    </source>
</reference>
<evidence type="ECO:0000313" key="2">
    <source>
        <dbReference type="EMBL" id="KAK1722904.1"/>
    </source>
</evidence>